<comment type="caution">
    <text evidence="6">The sequence shown here is derived from an EMBL/GenBank/DDBJ whole genome shotgun (WGS) entry which is preliminary data.</text>
</comment>
<dbReference type="InterPro" id="IPR050090">
    <property type="entry name" value="Tyrosine_recombinase_XerCD"/>
</dbReference>
<keyword evidence="3" id="KW-0233">DNA recombination</keyword>
<keyword evidence="1" id="KW-0229">DNA integration</keyword>
<sequence length="336" mass="38573">MDLEPIAPETALELYLADRENEVTEATLRSHRSRLGHFIQWCDKEDLDNLNDLTGRRLQKYRVWRRNKGNLAPVSEKTQMDTLRVFIRWLESIDGAEQDLSTKVLSPTLASGENVRDVMLDSERADAILSCLSKYHYVSIQHVTVSLLWHTMMRIGALRALDLDDYSATGKYLKVRHRPESGTPIKNKYDGERHVALSDPICELIDDWIAEKRPESVDEFGRDALVTTSQGRVSKSSIRAYVYQWSQPCRYRSVCPHGREQSSCEATHRDHVSKCPSSISPHAVRRGSITYSLSQDVPAKVVSDRANVSPDVLDKHYDRRTSEEKMEQRRQYLSNL</sequence>
<dbReference type="GO" id="GO:0003677">
    <property type="term" value="F:DNA binding"/>
    <property type="evidence" value="ECO:0007669"/>
    <property type="project" value="UniProtKB-UniRule"/>
</dbReference>
<gene>
    <name evidence="6" type="ORF">ACFO0N_01195</name>
</gene>
<dbReference type="RefSeq" id="WP_267624995.1">
    <property type="nucleotide sequence ID" value="NZ_JAODIW010000010.1"/>
</dbReference>
<dbReference type="CDD" id="cd00397">
    <property type="entry name" value="DNA_BRE_C"/>
    <property type="match status" value="1"/>
</dbReference>
<dbReference type="GO" id="GO:0015074">
    <property type="term" value="P:DNA integration"/>
    <property type="evidence" value="ECO:0007669"/>
    <property type="project" value="UniProtKB-KW"/>
</dbReference>
<reference evidence="6 7" key="1">
    <citation type="journal article" date="2019" name="Int. J. Syst. Evol. Microbiol.">
        <title>The Global Catalogue of Microorganisms (GCM) 10K type strain sequencing project: providing services to taxonomists for standard genome sequencing and annotation.</title>
        <authorList>
            <consortium name="The Broad Institute Genomics Platform"/>
            <consortium name="The Broad Institute Genome Sequencing Center for Infectious Disease"/>
            <person name="Wu L."/>
            <person name="Ma J."/>
        </authorList>
    </citation>
    <scope>NUCLEOTIDE SEQUENCE [LARGE SCALE GENOMIC DNA]</scope>
    <source>
        <strain evidence="6 7">CGMCC 1.12553</strain>
    </source>
</reference>
<dbReference type="InterPro" id="IPR011010">
    <property type="entry name" value="DNA_brk_join_enz"/>
</dbReference>
<dbReference type="SUPFAM" id="SSF56349">
    <property type="entry name" value="DNA breaking-rejoining enzymes"/>
    <property type="match status" value="1"/>
</dbReference>
<dbReference type="PANTHER" id="PTHR30349:SF41">
    <property type="entry name" value="INTEGRASE_RECOMBINASE PROTEIN MJ0367-RELATED"/>
    <property type="match status" value="1"/>
</dbReference>
<dbReference type="EMBL" id="JBHSDS010000002">
    <property type="protein sequence ID" value="MFC4356560.1"/>
    <property type="molecule type" value="Genomic_DNA"/>
</dbReference>
<evidence type="ECO:0000259" key="5">
    <source>
        <dbReference type="PROSITE" id="PS51900"/>
    </source>
</evidence>
<evidence type="ECO:0000256" key="2">
    <source>
        <dbReference type="ARBA" id="ARBA00023125"/>
    </source>
</evidence>
<dbReference type="PANTHER" id="PTHR30349">
    <property type="entry name" value="PHAGE INTEGRASE-RELATED"/>
    <property type="match status" value="1"/>
</dbReference>
<dbReference type="Pfam" id="PF00589">
    <property type="entry name" value="Phage_integrase"/>
    <property type="match status" value="1"/>
</dbReference>
<dbReference type="InterPro" id="IPR002104">
    <property type="entry name" value="Integrase_catalytic"/>
</dbReference>
<dbReference type="Gene3D" id="1.10.443.10">
    <property type="entry name" value="Intergrase catalytic core"/>
    <property type="match status" value="1"/>
</dbReference>
<name>A0ABD5P754_9EURY</name>
<dbReference type="Gene3D" id="1.10.150.130">
    <property type="match status" value="1"/>
</dbReference>
<dbReference type="InterPro" id="IPR013762">
    <property type="entry name" value="Integrase-like_cat_sf"/>
</dbReference>
<dbReference type="InterPro" id="IPR010998">
    <property type="entry name" value="Integrase_recombinase_N"/>
</dbReference>
<keyword evidence="7" id="KW-1185">Reference proteome</keyword>
<dbReference type="GO" id="GO:0006310">
    <property type="term" value="P:DNA recombination"/>
    <property type="evidence" value="ECO:0007669"/>
    <property type="project" value="UniProtKB-KW"/>
</dbReference>
<evidence type="ECO:0000256" key="3">
    <source>
        <dbReference type="ARBA" id="ARBA00023172"/>
    </source>
</evidence>
<dbReference type="Proteomes" id="UP001595921">
    <property type="component" value="Unassembled WGS sequence"/>
</dbReference>
<dbReference type="AlphaFoldDB" id="A0ABD5P754"/>
<proteinExistence type="predicted"/>
<organism evidence="6 7">
    <name type="scientific">Halobium salinum</name>
    <dbReference type="NCBI Taxonomy" id="1364940"/>
    <lineage>
        <taxon>Archaea</taxon>
        <taxon>Methanobacteriati</taxon>
        <taxon>Methanobacteriota</taxon>
        <taxon>Stenosarchaea group</taxon>
        <taxon>Halobacteria</taxon>
        <taxon>Halobacteriales</taxon>
        <taxon>Haloferacaceae</taxon>
        <taxon>Halobium</taxon>
    </lineage>
</organism>
<protein>
    <submittedName>
        <fullName evidence="6">Tyrosine-type recombinase/integrase</fullName>
    </submittedName>
</protein>
<feature type="domain" description="Core-binding (CB)" evidence="5">
    <location>
        <begin position="6"/>
        <end position="91"/>
    </location>
</feature>
<dbReference type="Pfam" id="PF02899">
    <property type="entry name" value="Phage_int_SAM_1"/>
    <property type="match status" value="1"/>
</dbReference>
<evidence type="ECO:0000313" key="6">
    <source>
        <dbReference type="EMBL" id="MFC4356560.1"/>
    </source>
</evidence>
<evidence type="ECO:0000313" key="7">
    <source>
        <dbReference type="Proteomes" id="UP001595921"/>
    </source>
</evidence>
<keyword evidence="2 4" id="KW-0238">DNA-binding</keyword>
<evidence type="ECO:0000256" key="4">
    <source>
        <dbReference type="PROSITE-ProRule" id="PRU01248"/>
    </source>
</evidence>
<dbReference type="InterPro" id="IPR004107">
    <property type="entry name" value="Integrase_SAM-like_N"/>
</dbReference>
<evidence type="ECO:0000256" key="1">
    <source>
        <dbReference type="ARBA" id="ARBA00022908"/>
    </source>
</evidence>
<dbReference type="InterPro" id="IPR044068">
    <property type="entry name" value="CB"/>
</dbReference>
<accession>A0ABD5P754</accession>
<dbReference type="PROSITE" id="PS51900">
    <property type="entry name" value="CB"/>
    <property type="match status" value="1"/>
</dbReference>